<dbReference type="OrthoDB" id="21094at2"/>
<dbReference type="PANTHER" id="PTHR33508:SF1">
    <property type="entry name" value="UPF0056 MEMBRANE PROTEIN YHCE"/>
    <property type="match status" value="1"/>
</dbReference>
<dbReference type="KEGG" id="alus:STSP2_00924"/>
<feature type="transmembrane region" description="Helical" evidence="7">
    <location>
        <begin position="40"/>
        <end position="59"/>
    </location>
</feature>
<keyword evidence="5 7" id="KW-1133">Transmembrane helix</keyword>
<evidence type="ECO:0000256" key="1">
    <source>
        <dbReference type="ARBA" id="ARBA00004651"/>
    </source>
</evidence>
<evidence type="ECO:0000256" key="7">
    <source>
        <dbReference type="RuleBase" id="RU362048"/>
    </source>
</evidence>
<name>A0A1U9NIX7_9BACT</name>
<dbReference type="Proteomes" id="UP000189674">
    <property type="component" value="Chromosome"/>
</dbReference>
<evidence type="ECO:0000256" key="5">
    <source>
        <dbReference type="ARBA" id="ARBA00022989"/>
    </source>
</evidence>
<organism evidence="8 9">
    <name type="scientific">Anaerohalosphaera lusitana</name>
    <dbReference type="NCBI Taxonomy" id="1936003"/>
    <lineage>
        <taxon>Bacteria</taxon>
        <taxon>Pseudomonadati</taxon>
        <taxon>Planctomycetota</taxon>
        <taxon>Phycisphaerae</taxon>
        <taxon>Sedimentisphaerales</taxon>
        <taxon>Anaerohalosphaeraceae</taxon>
        <taxon>Anaerohalosphaera</taxon>
    </lineage>
</organism>
<gene>
    <name evidence="8" type="ORF">STSP2_00924</name>
</gene>
<feature type="transmembrane region" description="Helical" evidence="7">
    <location>
        <begin position="169"/>
        <end position="189"/>
    </location>
</feature>
<keyword evidence="9" id="KW-1185">Reference proteome</keyword>
<comment type="subcellular location">
    <subcellularLocation>
        <location evidence="1 7">Cell membrane</location>
        <topology evidence="1 7">Multi-pass membrane protein</topology>
    </subcellularLocation>
</comment>
<feature type="transmembrane region" description="Helical" evidence="7">
    <location>
        <begin position="137"/>
        <end position="157"/>
    </location>
</feature>
<evidence type="ECO:0000256" key="6">
    <source>
        <dbReference type="ARBA" id="ARBA00023136"/>
    </source>
</evidence>
<dbReference type="PANTHER" id="PTHR33508">
    <property type="entry name" value="UPF0056 MEMBRANE PROTEIN YHCE"/>
    <property type="match status" value="1"/>
</dbReference>
<keyword evidence="3" id="KW-1003">Cell membrane</keyword>
<dbReference type="GO" id="GO:0005886">
    <property type="term" value="C:plasma membrane"/>
    <property type="evidence" value="ECO:0007669"/>
    <property type="project" value="UniProtKB-SubCell"/>
</dbReference>
<sequence>MANQFVNTYLTIFFLLTPFFATSMFISLTQSFDGRGRMRMAAQTTAAALVVVLVMFLWGGSIFRVLGIDVYCFQIGAGVLLFLTAVSLVRGGKEDLKVAEGEDISLVPLAIPVIAGPGTIGTLVVMGSDISAAGRKAVAICAIVAAVLTVGVLLLTANRLEKLLGAKGLSALTKITGLVLSALAAQVVFGGVRNYLGMG</sequence>
<dbReference type="AlphaFoldDB" id="A0A1U9NIX7"/>
<feature type="transmembrane region" description="Helical" evidence="7">
    <location>
        <begin position="71"/>
        <end position="92"/>
    </location>
</feature>
<dbReference type="InterPro" id="IPR002771">
    <property type="entry name" value="Multi_antbiot-R_MarC"/>
</dbReference>
<dbReference type="Pfam" id="PF01914">
    <property type="entry name" value="MarC"/>
    <property type="match status" value="1"/>
</dbReference>
<accession>A0A1U9NIX7</accession>
<evidence type="ECO:0000313" key="9">
    <source>
        <dbReference type="Proteomes" id="UP000189674"/>
    </source>
</evidence>
<evidence type="ECO:0000313" key="8">
    <source>
        <dbReference type="EMBL" id="AQT67775.1"/>
    </source>
</evidence>
<evidence type="ECO:0000256" key="4">
    <source>
        <dbReference type="ARBA" id="ARBA00022692"/>
    </source>
</evidence>
<dbReference type="NCBIfam" id="TIGR00427">
    <property type="entry name" value="NAAT family transporter"/>
    <property type="match status" value="1"/>
</dbReference>
<comment type="similarity">
    <text evidence="2 7">Belongs to the UPF0056 (MarC) family.</text>
</comment>
<dbReference type="EMBL" id="CP019791">
    <property type="protein sequence ID" value="AQT67775.1"/>
    <property type="molecule type" value="Genomic_DNA"/>
</dbReference>
<proteinExistence type="inferred from homology"/>
<feature type="transmembrane region" description="Helical" evidence="7">
    <location>
        <begin position="104"/>
        <end position="125"/>
    </location>
</feature>
<evidence type="ECO:0000256" key="2">
    <source>
        <dbReference type="ARBA" id="ARBA00009784"/>
    </source>
</evidence>
<dbReference type="RefSeq" id="WP_146660236.1">
    <property type="nucleotide sequence ID" value="NZ_CP019791.1"/>
</dbReference>
<feature type="transmembrane region" description="Helical" evidence="7">
    <location>
        <begin position="6"/>
        <end position="28"/>
    </location>
</feature>
<keyword evidence="4 7" id="KW-0812">Transmembrane</keyword>
<protein>
    <recommendedName>
        <fullName evidence="7">UPF0056 membrane protein</fullName>
    </recommendedName>
</protein>
<evidence type="ECO:0000256" key="3">
    <source>
        <dbReference type="ARBA" id="ARBA00022475"/>
    </source>
</evidence>
<keyword evidence="6 7" id="KW-0472">Membrane</keyword>
<reference evidence="9" key="1">
    <citation type="submission" date="2017-02" db="EMBL/GenBank/DDBJ databases">
        <title>Comparative genomics and description of representatives of a novel lineage of planctomycetes thriving in anoxic sediments.</title>
        <authorList>
            <person name="Spring S."/>
            <person name="Bunk B."/>
            <person name="Sproer C."/>
        </authorList>
    </citation>
    <scope>NUCLEOTIDE SEQUENCE [LARGE SCALE GENOMIC DNA]</scope>
    <source>
        <strain evidence="9">ST-NAGAB-D1</strain>
    </source>
</reference>